<feature type="compositionally biased region" description="Basic and acidic residues" evidence="1">
    <location>
        <begin position="32"/>
        <end position="41"/>
    </location>
</feature>
<accession>A0AAV4SJS5</accession>
<gene>
    <name evidence="2" type="ORF">CEXT_606331</name>
</gene>
<dbReference type="EMBL" id="BPLR01009681">
    <property type="protein sequence ID" value="GIY33757.1"/>
    <property type="molecule type" value="Genomic_DNA"/>
</dbReference>
<protein>
    <submittedName>
        <fullName evidence="2">Uncharacterized protein</fullName>
    </submittedName>
</protein>
<feature type="region of interest" description="Disordered" evidence="1">
    <location>
        <begin position="18"/>
        <end position="42"/>
    </location>
</feature>
<dbReference type="Proteomes" id="UP001054945">
    <property type="component" value="Unassembled WGS sequence"/>
</dbReference>
<comment type="caution">
    <text evidence="2">The sequence shown here is derived from an EMBL/GenBank/DDBJ whole genome shotgun (WGS) entry which is preliminary data.</text>
</comment>
<keyword evidence="3" id="KW-1185">Reference proteome</keyword>
<reference evidence="2 3" key="1">
    <citation type="submission" date="2021-06" db="EMBL/GenBank/DDBJ databases">
        <title>Caerostris extrusa draft genome.</title>
        <authorList>
            <person name="Kono N."/>
            <person name="Arakawa K."/>
        </authorList>
    </citation>
    <scope>NUCLEOTIDE SEQUENCE [LARGE SCALE GENOMIC DNA]</scope>
</reference>
<evidence type="ECO:0000313" key="2">
    <source>
        <dbReference type="EMBL" id="GIY33757.1"/>
    </source>
</evidence>
<evidence type="ECO:0000256" key="1">
    <source>
        <dbReference type="SAM" id="MobiDB-lite"/>
    </source>
</evidence>
<organism evidence="2 3">
    <name type="scientific">Caerostris extrusa</name>
    <name type="common">Bark spider</name>
    <name type="synonym">Caerostris bankana</name>
    <dbReference type="NCBI Taxonomy" id="172846"/>
    <lineage>
        <taxon>Eukaryota</taxon>
        <taxon>Metazoa</taxon>
        <taxon>Ecdysozoa</taxon>
        <taxon>Arthropoda</taxon>
        <taxon>Chelicerata</taxon>
        <taxon>Arachnida</taxon>
        <taxon>Araneae</taxon>
        <taxon>Araneomorphae</taxon>
        <taxon>Entelegynae</taxon>
        <taxon>Araneoidea</taxon>
        <taxon>Araneidae</taxon>
        <taxon>Caerostris</taxon>
    </lineage>
</organism>
<sequence>MQYRRGWGGEDILVTHRDRRLPRNDTAGVGKHAGEPRREETQFPTLRRHQNVIAEFGPFRFSRWLG</sequence>
<proteinExistence type="predicted"/>
<name>A0AAV4SJS5_CAEEX</name>
<dbReference type="AlphaFoldDB" id="A0AAV4SJS5"/>
<evidence type="ECO:0000313" key="3">
    <source>
        <dbReference type="Proteomes" id="UP001054945"/>
    </source>
</evidence>